<dbReference type="EMBL" id="HBIO01029712">
    <property type="protein sequence ID" value="CAE0477939.1"/>
    <property type="molecule type" value="Transcribed_RNA"/>
</dbReference>
<reference evidence="3" key="1">
    <citation type="submission" date="2021-01" db="EMBL/GenBank/DDBJ databases">
        <authorList>
            <person name="Corre E."/>
            <person name="Pelletier E."/>
            <person name="Niang G."/>
            <person name="Scheremetjew M."/>
            <person name="Finn R."/>
            <person name="Kale V."/>
            <person name="Holt S."/>
            <person name="Cochrane G."/>
            <person name="Meng A."/>
            <person name="Brown T."/>
            <person name="Cohen L."/>
        </authorList>
    </citation>
    <scope>NUCLEOTIDE SEQUENCE</scope>
    <source>
        <strain evidence="3">MM31A-1</strain>
    </source>
</reference>
<gene>
    <name evidence="2" type="ORF">CDEB00056_LOCUS22788</name>
    <name evidence="3" type="ORF">CDEB00056_LOCUS22792</name>
</gene>
<name>A0A6S8Z1F3_9STRA</name>
<dbReference type="AlphaFoldDB" id="A0A6S8Z1F3"/>
<evidence type="ECO:0000256" key="1">
    <source>
        <dbReference type="SAM" id="MobiDB-lite"/>
    </source>
</evidence>
<evidence type="ECO:0000313" key="3">
    <source>
        <dbReference type="EMBL" id="CAE0477939.1"/>
    </source>
</evidence>
<dbReference type="EMBL" id="HBIO01029708">
    <property type="protein sequence ID" value="CAE0477935.1"/>
    <property type="molecule type" value="Transcribed_RNA"/>
</dbReference>
<organism evidence="3">
    <name type="scientific">Chaetoceros debilis</name>
    <dbReference type="NCBI Taxonomy" id="122233"/>
    <lineage>
        <taxon>Eukaryota</taxon>
        <taxon>Sar</taxon>
        <taxon>Stramenopiles</taxon>
        <taxon>Ochrophyta</taxon>
        <taxon>Bacillariophyta</taxon>
        <taxon>Coscinodiscophyceae</taxon>
        <taxon>Chaetocerotophycidae</taxon>
        <taxon>Chaetocerotales</taxon>
        <taxon>Chaetocerotaceae</taxon>
        <taxon>Chaetoceros</taxon>
    </lineage>
</organism>
<feature type="compositionally biased region" description="Basic and acidic residues" evidence="1">
    <location>
        <begin position="88"/>
        <end position="97"/>
    </location>
</feature>
<dbReference type="SUPFAM" id="SSF54001">
    <property type="entry name" value="Cysteine proteinases"/>
    <property type="match status" value="1"/>
</dbReference>
<protein>
    <submittedName>
        <fullName evidence="3">Uncharacterized protein</fullName>
    </submittedName>
</protein>
<feature type="region of interest" description="Disordered" evidence="1">
    <location>
        <begin position="88"/>
        <end position="121"/>
    </location>
</feature>
<evidence type="ECO:0000313" key="2">
    <source>
        <dbReference type="EMBL" id="CAE0477935.1"/>
    </source>
</evidence>
<proteinExistence type="predicted"/>
<dbReference type="InterPro" id="IPR038765">
    <property type="entry name" value="Papain-like_cys_pep_sf"/>
</dbReference>
<sequence>MMDEHELGRGISISNASRILGLRRHVNQNGAHWVAIKYDRDEHIYVMLDSLGGIRTNIHTHAWQSVGKIKDRARFTLQYALFKRNDDADRRMKEATQTRKRPSKTVETERNTVRMNRLSRR</sequence>
<accession>A0A6S8Z1F3</accession>